<feature type="compositionally biased region" description="Basic and acidic residues" evidence="1">
    <location>
        <begin position="51"/>
        <end position="61"/>
    </location>
</feature>
<evidence type="ECO:0000313" key="3">
    <source>
        <dbReference type="Proteomes" id="UP000249204"/>
    </source>
</evidence>
<evidence type="ECO:0000313" key="2">
    <source>
        <dbReference type="EMBL" id="PZT56826.1"/>
    </source>
</evidence>
<dbReference type="RefSeq" id="WP_111268994.1">
    <property type="nucleotide sequence ID" value="NZ_QKWW01000014.1"/>
</dbReference>
<name>A0A2W6PFE4_9BACL</name>
<proteinExistence type="predicted"/>
<reference evidence="2 3" key="1">
    <citation type="submission" date="2018-06" db="EMBL/GenBank/DDBJ databases">
        <title>Isolation of heavy metals resistant Paenibacillus silvae NC2 from Gold-Copper mine in ZiJin, China.</title>
        <authorList>
            <person name="Xu J."/>
            <person name="Mazhar H.S."/>
            <person name="Rensing C."/>
        </authorList>
    </citation>
    <scope>NUCLEOTIDE SEQUENCE [LARGE SCALE GENOMIC DNA]</scope>
    <source>
        <strain evidence="2 3">NC2</strain>
    </source>
</reference>
<dbReference type="EMBL" id="QKWW01000014">
    <property type="protein sequence ID" value="PZT56826.1"/>
    <property type="molecule type" value="Genomic_DNA"/>
</dbReference>
<feature type="region of interest" description="Disordered" evidence="1">
    <location>
        <begin position="51"/>
        <end position="77"/>
    </location>
</feature>
<dbReference type="AlphaFoldDB" id="A0A2W6PFE4"/>
<evidence type="ECO:0000256" key="1">
    <source>
        <dbReference type="SAM" id="MobiDB-lite"/>
    </source>
</evidence>
<gene>
    <name evidence="2" type="ORF">DN757_04075</name>
</gene>
<protein>
    <submittedName>
        <fullName evidence="2">Beta-mannanase</fullName>
    </submittedName>
</protein>
<dbReference type="Proteomes" id="UP000249204">
    <property type="component" value="Unassembled WGS sequence"/>
</dbReference>
<comment type="caution">
    <text evidence="2">The sequence shown here is derived from an EMBL/GenBank/DDBJ whole genome shotgun (WGS) entry which is preliminary data.</text>
</comment>
<accession>A0A2W6PFE4</accession>
<organism evidence="2 3">
    <name type="scientific">Paenibacillus silvae</name>
    <dbReference type="NCBI Taxonomy" id="1325358"/>
    <lineage>
        <taxon>Bacteria</taxon>
        <taxon>Bacillati</taxon>
        <taxon>Bacillota</taxon>
        <taxon>Bacilli</taxon>
        <taxon>Bacillales</taxon>
        <taxon>Paenibacillaceae</taxon>
        <taxon>Paenibacillus</taxon>
    </lineage>
</organism>
<feature type="compositionally biased region" description="Polar residues" evidence="1">
    <location>
        <begin position="66"/>
        <end position="75"/>
    </location>
</feature>
<sequence>MQFMNADADPSAPRIRKLTLAVDDGRCTLRWLWPEQLEAVYVERVELNQMNDDRESEDHSSESSYKGHQSLSSHAHAQGKLKLYTREEYKANNGYTDRITGFGAIQYTVYASLMQEDGPVLIRQQDEENQGIASAGKADIRFAIRYKRSFFQKRKTVLMTITAEAPVPKEALCYVRKQGGVPLSKEDGTVYPFVSDFSPGKNEMPPVEVAKDDYVRLFFTDGPKYGAAYRLISD</sequence>